<dbReference type="AlphaFoldDB" id="A0A9Q0GLJ1"/>
<keyword evidence="3" id="KW-1185">Reference proteome</keyword>
<dbReference type="Proteomes" id="UP001141806">
    <property type="component" value="Unassembled WGS sequence"/>
</dbReference>
<protein>
    <submittedName>
        <fullName evidence="2">Uncharacterized protein</fullName>
    </submittedName>
</protein>
<proteinExistence type="predicted"/>
<comment type="caution">
    <text evidence="2">The sequence shown here is derived from an EMBL/GenBank/DDBJ whole genome shotgun (WGS) entry which is preliminary data.</text>
</comment>
<organism evidence="2 3">
    <name type="scientific">Protea cynaroides</name>
    <dbReference type="NCBI Taxonomy" id="273540"/>
    <lineage>
        <taxon>Eukaryota</taxon>
        <taxon>Viridiplantae</taxon>
        <taxon>Streptophyta</taxon>
        <taxon>Embryophyta</taxon>
        <taxon>Tracheophyta</taxon>
        <taxon>Spermatophyta</taxon>
        <taxon>Magnoliopsida</taxon>
        <taxon>Proteales</taxon>
        <taxon>Proteaceae</taxon>
        <taxon>Protea</taxon>
    </lineage>
</organism>
<feature type="region of interest" description="Disordered" evidence="1">
    <location>
        <begin position="134"/>
        <end position="174"/>
    </location>
</feature>
<sequence length="174" mass="19478">MMEEDKASVDPSILILPLISTIFISDGEDEDEDLEIENLAAQFDTELYFGPPDSECDPIESGTRSGKAFKPSRLMNYFPGMGLGKRQQGILTIPDLHHNEGRYGLGYIPTQEDLDNQAKRQKLADDRFFRKDKGKIGEMNMTGSSLHPSGKKSSTKIGKRAKQIWAPRESSGRR</sequence>
<feature type="compositionally biased region" description="Basic residues" evidence="1">
    <location>
        <begin position="149"/>
        <end position="162"/>
    </location>
</feature>
<evidence type="ECO:0000256" key="1">
    <source>
        <dbReference type="SAM" id="MobiDB-lite"/>
    </source>
</evidence>
<dbReference type="EMBL" id="JAMYWD010000169">
    <property type="protein sequence ID" value="KAJ4949858.1"/>
    <property type="molecule type" value="Genomic_DNA"/>
</dbReference>
<evidence type="ECO:0000313" key="2">
    <source>
        <dbReference type="EMBL" id="KAJ4949858.1"/>
    </source>
</evidence>
<accession>A0A9Q0GLJ1</accession>
<evidence type="ECO:0000313" key="3">
    <source>
        <dbReference type="Proteomes" id="UP001141806"/>
    </source>
</evidence>
<name>A0A9Q0GLJ1_9MAGN</name>
<gene>
    <name evidence="2" type="ORF">NE237_008249</name>
</gene>
<reference evidence="2" key="1">
    <citation type="journal article" date="2023" name="Plant J.">
        <title>The genome of the king protea, Protea cynaroides.</title>
        <authorList>
            <person name="Chang J."/>
            <person name="Duong T.A."/>
            <person name="Schoeman C."/>
            <person name="Ma X."/>
            <person name="Roodt D."/>
            <person name="Barker N."/>
            <person name="Li Z."/>
            <person name="Van de Peer Y."/>
            <person name="Mizrachi E."/>
        </authorList>
    </citation>
    <scope>NUCLEOTIDE SEQUENCE</scope>
    <source>
        <tissue evidence="2">Young leaves</tissue>
    </source>
</reference>
<dbReference type="OrthoDB" id="996821at2759"/>